<evidence type="ECO:0000313" key="6">
    <source>
        <dbReference type="Proteomes" id="UP000193498"/>
    </source>
</evidence>
<name>A0A1Y1X6X8_9FUNG</name>
<keyword evidence="6" id="KW-1185">Reference proteome</keyword>
<dbReference type="InterPro" id="IPR000953">
    <property type="entry name" value="Chromo/chromo_shadow_dom"/>
</dbReference>
<dbReference type="FunCoup" id="A0A1Y1X6X8">
    <property type="interactions" value="20"/>
</dbReference>
<dbReference type="STRING" id="1314790.A0A1Y1X6X8"/>
<dbReference type="Gene3D" id="2.40.50.40">
    <property type="match status" value="2"/>
</dbReference>
<dbReference type="InterPro" id="IPR017984">
    <property type="entry name" value="Chromo_dom_subgr"/>
</dbReference>
<dbReference type="Proteomes" id="UP000193498">
    <property type="component" value="Unassembled WGS sequence"/>
</dbReference>
<accession>A0A1Y1X6X8</accession>
<dbReference type="GO" id="GO:0005634">
    <property type="term" value="C:nucleus"/>
    <property type="evidence" value="ECO:0007669"/>
    <property type="project" value="UniProtKB-SubCell"/>
</dbReference>
<dbReference type="AlphaFoldDB" id="A0A1Y1X6X8"/>
<proteinExistence type="predicted"/>
<gene>
    <name evidence="5" type="ORF">K493DRAFT_320636</name>
</gene>
<reference evidence="5 6" key="1">
    <citation type="submission" date="2016-07" db="EMBL/GenBank/DDBJ databases">
        <title>Pervasive Adenine N6-methylation of Active Genes in Fungi.</title>
        <authorList>
            <consortium name="DOE Joint Genome Institute"/>
            <person name="Mondo S.J."/>
            <person name="Dannebaum R.O."/>
            <person name="Kuo R.C."/>
            <person name="Labutti K."/>
            <person name="Haridas S."/>
            <person name="Kuo A."/>
            <person name="Salamov A."/>
            <person name="Ahrendt S.R."/>
            <person name="Lipzen A."/>
            <person name="Sullivan W."/>
            <person name="Andreopoulos W.B."/>
            <person name="Clum A."/>
            <person name="Lindquist E."/>
            <person name="Daum C."/>
            <person name="Ramamoorthy G.K."/>
            <person name="Gryganskyi A."/>
            <person name="Culley D."/>
            <person name="Magnuson J.K."/>
            <person name="James T.Y."/>
            <person name="O'Malley M.A."/>
            <person name="Stajich J.E."/>
            <person name="Spatafora J.W."/>
            <person name="Visel A."/>
            <person name="Grigoriev I.V."/>
        </authorList>
    </citation>
    <scope>NUCLEOTIDE SEQUENCE [LARGE SCALE GENOMIC DNA]</scope>
    <source>
        <strain evidence="5 6">CBS 931.73</strain>
    </source>
</reference>
<dbReference type="PANTHER" id="PTHR22812">
    <property type="entry name" value="CHROMOBOX PROTEIN"/>
    <property type="match status" value="1"/>
</dbReference>
<dbReference type="SUPFAM" id="SSF54160">
    <property type="entry name" value="Chromo domain-like"/>
    <property type="match status" value="2"/>
</dbReference>
<keyword evidence="2" id="KW-0539">Nucleus</keyword>
<dbReference type="Pfam" id="PF01393">
    <property type="entry name" value="Chromo_shadow"/>
    <property type="match status" value="1"/>
</dbReference>
<evidence type="ECO:0000256" key="2">
    <source>
        <dbReference type="ARBA" id="ARBA00023242"/>
    </source>
</evidence>
<dbReference type="EMBL" id="MCFE01000698">
    <property type="protein sequence ID" value="ORX81529.1"/>
    <property type="molecule type" value="Genomic_DNA"/>
</dbReference>
<dbReference type="CDD" id="cd18657">
    <property type="entry name" value="CSD_Swi6"/>
    <property type="match status" value="1"/>
</dbReference>
<dbReference type="InterPro" id="IPR051219">
    <property type="entry name" value="Heterochromatin_chromo-domain"/>
</dbReference>
<sequence length="190" mass="22395">MSSGDEHQVEDQMRVEEEPVAISEEKEEEEEEEEEVYVVEKVVNHRKRGNKTQYFLKWKGYPEEDNTWEDEDNLFCHELIEEYLKSKEIPKNTPGPKNARKPAKRAKSESSDEDIASPAKRPVNGEDPESWEDQVKEVETVERDESDQLKIYLIWKNGKRTVHNAEDANKRCPQKVIKFYESHLKFKVIS</sequence>
<feature type="region of interest" description="Disordered" evidence="3">
    <location>
        <begin position="85"/>
        <end position="139"/>
    </location>
</feature>
<dbReference type="PROSITE" id="PS50013">
    <property type="entry name" value="CHROMO_2"/>
    <property type="match status" value="1"/>
</dbReference>
<dbReference type="Pfam" id="PF00385">
    <property type="entry name" value="Chromo"/>
    <property type="match status" value="1"/>
</dbReference>
<dbReference type="PROSITE" id="PS00598">
    <property type="entry name" value="CHROMO_1"/>
    <property type="match status" value="1"/>
</dbReference>
<dbReference type="SMART" id="SM00298">
    <property type="entry name" value="CHROMO"/>
    <property type="match status" value="1"/>
</dbReference>
<feature type="domain" description="Chromo" evidence="4">
    <location>
        <begin position="37"/>
        <end position="95"/>
    </location>
</feature>
<dbReference type="InterPro" id="IPR023780">
    <property type="entry name" value="Chromo_domain"/>
</dbReference>
<feature type="region of interest" description="Disordered" evidence="3">
    <location>
        <begin position="1"/>
        <end position="36"/>
    </location>
</feature>
<dbReference type="OrthoDB" id="433924at2759"/>
<dbReference type="PRINTS" id="PR00504">
    <property type="entry name" value="CHROMODOMAIN"/>
</dbReference>
<comment type="caution">
    <text evidence="5">The sequence shown here is derived from an EMBL/GenBank/DDBJ whole genome shotgun (WGS) entry which is preliminary data.</text>
</comment>
<evidence type="ECO:0000256" key="1">
    <source>
        <dbReference type="ARBA" id="ARBA00004123"/>
    </source>
</evidence>
<dbReference type="CDD" id="cd00024">
    <property type="entry name" value="CD_CSD"/>
    <property type="match status" value="1"/>
</dbReference>
<evidence type="ECO:0000259" key="4">
    <source>
        <dbReference type="PROSITE" id="PS50013"/>
    </source>
</evidence>
<evidence type="ECO:0000313" key="5">
    <source>
        <dbReference type="EMBL" id="ORX81529.1"/>
    </source>
</evidence>
<feature type="compositionally biased region" description="Basic and acidic residues" evidence="3">
    <location>
        <begin position="1"/>
        <end position="17"/>
    </location>
</feature>
<evidence type="ECO:0000256" key="3">
    <source>
        <dbReference type="SAM" id="MobiDB-lite"/>
    </source>
</evidence>
<organism evidence="5 6">
    <name type="scientific">Basidiobolus meristosporus CBS 931.73</name>
    <dbReference type="NCBI Taxonomy" id="1314790"/>
    <lineage>
        <taxon>Eukaryota</taxon>
        <taxon>Fungi</taxon>
        <taxon>Fungi incertae sedis</taxon>
        <taxon>Zoopagomycota</taxon>
        <taxon>Entomophthoromycotina</taxon>
        <taxon>Basidiobolomycetes</taxon>
        <taxon>Basidiobolales</taxon>
        <taxon>Basidiobolaceae</taxon>
        <taxon>Basidiobolus</taxon>
    </lineage>
</organism>
<dbReference type="InterPro" id="IPR016197">
    <property type="entry name" value="Chromo-like_dom_sf"/>
</dbReference>
<dbReference type="InterPro" id="IPR023779">
    <property type="entry name" value="Chromodomain_CS"/>
</dbReference>
<protein>
    <submittedName>
        <fullName evidence="5">Chromo domain-like protein</fullName>
    </submittedName>
</protein>
<dbReference type="SMART" id="SM00300">
    <property type="entry name" value="ChSh"/>
    <property type="match status" value="1"/>
</dbReference>
<comment type="subcellular location">
    <subcellularLocation>
        <location evidence="1">Nucleus</location>
    </subcellularLocation>
</comment>
<dbReference type="GO" id="GO:0000792">
    <property type="term" value="C:heterochromatin"/>
    <property type="evidence" value="ECO:0007669"/>
    <property type="project" value="UniProtKB-ARBA"/>
</dbReference>
<dbReference type="InParanoid" id="A0A1Y1X6X8"/>
<feature type="compositionally biased region" description="Acidic residues" evidence="3">
    <location>
        <begin position="25"/>
        <end position="36"/>
    </location>
</feature>
<dbReference type="InterPro" id="IPR008251">
    <property type="entry name" value="Chromo_shadow_dom"/>
</dbReference>